<evidence type="ECO:0000256" key="1">
    <source>
        <dbReference type="SAM" id="MobiDB-lite"/>
    </source>
</evidence>
<dbReference type="Proteomes" id="UP000541444">
    <property type="component" value="Unassembled WGS sequence"/>
</dbReference>
<proteinExistence type="predicted"/>
<reference evidence="2 3" key="1">
    <citation type="journal article" date="2020" name="IScience">
        <title>Genome Sequencing of the Endangered Kingdonia uniflora (Circaeasteraceae, Ranunculales) Reveals Potential Mechanisms of Evolutionary Specialization.</title>
        <authorList>
            <person name="Sun Y."/>
            <person name="Deng T."/>
            <person name="Zhang A."/>
            <person name="Moore M.J."/>
            <person name="Landis J.B."/>
            <person name="Lin N."/>
            <person name="Zhang H."/>
            <person name="Zhang X."/>
            <person name="Huang J."/>
            <person name="Zhang X."/>
            <person name="Sun H."/>
            <person name="Wang H."/>
        </authorList>
    </citation>
    <scope>NUCLEOTIDE SEQUENCE [LARGE SCALE GENOMIC DNA]</scope>
    <source>
        <strain evidence="2">TB1705</strain>
        <tissue evidence="2">Leaf</tissue>
    </source>
</reference>
<protein>
    <submittedName>
        <fullName evidence="2">Uncharacterized protein</fullName>
    </submittedName>
</protein>
<name>A0A7J7MDH7_9MAGN</name>
<feature type="compositionally biased region" description="Basic and acidic residues" evidence="1">
    <location>
        <begin position="1"/>
        <end position="14"/>
    </location>
</feature>
<feature type="compositionally biased region" description="Polar residues" evidence="1">
    <location>
        <begin position="15"/>
        <end position="32"/>
    </location>
</feature>
<evidence type="ECO:0000313" key="3">
    <source>
        <dbReference type="Proteomes" id="UP000541444"/>
    </source>
</evidence>
<evidence type="ECO:0000313" key="2">
    <source>
        <dbReference type="EMBL" id="KAF6152850.1"/>
    </source>
</evidence>
<organism evidence="2 3">
    <name type="scientific">Kingdonia uniflora</name>
    <dbReference type="NCBI Taxonomy" id="39325"/>
    <lineage>
        <taxon>Eukaryota</taxon>
        <taxon>Viridiplantae</taxon>
        <taxon>Streptophyta</taxon>
        <taxon>Embryophyta</taxon>
        <taxon>Tracheophyta</taxon>
        <taxon>Spermatophyta</taxon>
        <taxon>Magnoliopsida</taxon>
        <taxon>Ranunculales</taxon>
        <taxon>Circaeasteraceae</taxon>
        <taxon>Kingdonia</taxon>
    </lineage>
</organism>
<feature type="region of interest" description="Disordered" evidence="1">
    <location>
        <begin position="1"/>
        <end position="55"/>
    </location>
</feature>
<sequence length="55" mass="6204">IERVSKESSAEKGKTYSNRETSYSNKIVQGKNSCPKKDPIRTEGSPIQTEKVLFE</sequence>
<keyword evidence="3" id="KW-1185">Reference proteome</keyword>
<comment type="caution">
    <text evidence="2">The sequence shown here is derived from an EMBL/GenBank/DDBJ whole genome shotgun (WGS) entry which is preliminary data.</text>
</comment>
<gene>
    <name evidence="2" type="ORF">GIB67_025868</name>
</gene>
<dbReference type="AlphaFoldDB" id="A0A7J7MDH7"/>
<accession>A0A7J7MDH7</accession>
<dbReference type="EMBL" id="JACGCM010001604">
    <property type="protein sequence ID" value="KAF6152850.1"/>
    <property type="molecule type" value="Genomic_DNA"/>
</dbReference>
<feature type="non-terminal residue" evidence="2">
    <location>
        <position position="1"/>
    </location>
</feature>